<dbReference type="EMBL" id="EAAA01000411">
    <property type="status" value="NOT_ANNOTATED_CDS"/>
    <property type="molecule type" value="Genomic_DNA"/>
</dbReference>
<feature type="region of interest" description="Disordered" evidence="1">
    <location>
        <begin position="1"/>
        <end position="26"/>
    </location>
</feature>
<organism evidence="2 3">
    <name type="scientific">Ciona intestinalis</name>
    <name type="common">Transparent sea squirt</name>
    <name type="synonym">Ascidia intestinalis</name>
    <dbReference type="NCBI Taxonomy" id="7719"/>
    <lineage>
        <taxon>Eukaryota</taxon>
        <taxon>Metazoa</taxon>
        <taxon>Chordata</taxon>
        <taxon>Tunicata</taxon>
        <taxon>Ascidiacea</taxon>
        <taxon>Phlebobranchia</taxon>
        <taxon>Cionidae</taxon>
        <taxon>Ciona</taxon>
    </lineage>
</organism>
<dbReference type="AlphaFoldDB" id="F6VD01"/>
<feature type="region of interest" description="Disordered" evidence="1">
    <location>
        <begin position="245"/>
        <end position="281"/>
    </location>
</feature>
<dbReference type="Ensembl" id="ENSCINT00000027354.2">
    <property type="protein sequence ID" value="ENSCINP00000027108.2"/>
    <property type="gene ID" value="ENSCING00000015217.2"/>
</dbReference>
<accession>F6VD01</accession>
<protein>
    <submittedName>
        <fullName evidence="2">Uncharacterized protein</fullName>
    </submittedName>
</protein>
<evidence type="ECO:0000256" key="1">
    <source>
        <dbReference type="SAM" id="MobiDB-lite"/>
    </source>
</evidence>
<sequence length="281" mass="30490">METNVSVMQGEESFISPYNSPEKPDISRSLDGAGEPILSPGYSNVIEDIYEHGEGASTNGIDNHNDHFAAGDQIDIENITIHKPLNNHEVPDHSAGDTSIAVLPDEKVQPSLTTATEVIDNHTVNTATLDTEVPDHSAGDNSPAVLPDEKVQSSLNTAAEVIDNHTVNTANGNLPNNSTENTFIVMSSSENKENVENSEQSIEDMIASSPREMFEDMSSSEMMSVSQKMEVEFKEMLLQEKMLKKRSSDAGVEGKGATKQGCNIQVTTTTNETRKKAKDPK</sequence>
<feature type="compositionally biased region" description="Polar residues" evidence="1">
    <location>
        <begin position="260"/>
        <end position="271"/>
    </location>
</feature>
<evidence type="ECO:0000313" key="2">
    <source>
        <dbReference type="Ensembl" id="ENSCINP00000027108.2"/>
    </source>
</evidence>
<evidence type="ECO:0000313" key="3">
    <source>
        <dbReference type="Proteomes" id="UP000008144"/>
    </source>
</evidence>
<name>F6VD01_CIOIN</name>
<reference evidence="2" key="3">
    <citation type="submission" date="2025-08" db="UniProtKB">
        <authorList>
            <consortium name="Ensembl"/>
        </authorList>
    </citation>
    <scope>IDENTIFICATION</scope>
</reference>
<dbReference type="HOGENOM" id="CLU_992196_0_0_1"/>
<reference evidence="2" key="4">
    <citation type="submission" date="2025-09" db="UniProtKB">
        <authorList>
            <consortium name="Ensembl"/>
        </authorList>
    </citation>
    <scope>IDENTIFICATION</scope>
</reference>
<proteinExistence type="predicted"/>
<keyword evidence="3" id="KW-1185">Reference proteome</keyword>
<reference evidence="2" key="2">
    <citation type="journal article" date="2008" name="Genome Biol.">
        <title>Improved genome assembly and evidence-based global gene model set for the chordate Ciona intestinalis: new insight into intron and operon populations.</title>
        <authorList>
            <person name="Satou Y."/>
            <person name="Mineta K."/>
            <person name="Ogasawara M."/>
            <person name="Sasakura Y."/>
            <person name="Shoguchi E."/>
            <person name="Ueno K."/>
            <person name="Yamada L."/>
            <person name="Matsumoto J."/>
            <person name="Wasserscheid J."/>
            <person name="Dewar K."/>
            <person name="Wiley G.B."/>
            <person name="Macmil S.L."/>
            <person name="Roe B.A."/>
            <person name="Zeller R.W."/>
            <person name="Hastings K.E."/>
            <person name="Lemaire P."/>
            <person name="Lindquist E."/>
            <person name="Endo T."/>
            <person name="Hotta K."/>
            <person name="Inaba K."/>
        </authorList>
    </citation>
    <scope>NUCLEOTIDE SEQUENCE [LARGE SCALE GENOMIC DNA]</scope>
    <source>
        <strain evidence="2">wild type</strain>
    </source>
</reference>
<reference evidence="3" key="1">
    <citation type="journal article" date="2002" name="Science">
        <title>The draft genome of Ciona intestinalis: insights into chordate and vertebrate origins.</title>
        <authorList>
            <person name="Dehal P."/>
            <person name="Satou Y."/>
            <person name="Campbell R.K."/>
            <person name="Chapman J."/>
            <person name="Degnan B."/>
            <person name="De Tomaso A."/>
            <person name="Davidson B."/>
            <person name="Di Gregorio A."/>
            <person name="Gelpke M."/>
            <person name="Goodstein D.M."/>
            <person name="Harafuji N."/>
            <person name="Hastings K.E."/>
            <person name="Ho I."/>
            <person name="Hotta K."/>
            <person name="Huang W."/>
            <person name="Kawashima T."/>
            <person name="Lemaire P."/>
            <person name="Martinez D."/>
            <person name="Meinertzhagen I.A."/>
            <person name="Necula S."/>
            <person name="Nonaka M."/>
            <person name="Putnam N."/>
            <person name="Rash S."/>
            <person name="Saiga H."/>
            <person name="Satake M."/>
            <person name="Terry A."/>
            <person name="Yamada L."/>
            <person name="Wang H.G."/>
            <person name="Awazu S."/>
            <person name="Azumi K."/>
            <person name="Boore J."/>
            <person name="Branno M."/>
            <person name="Chin-Bow S."/>
            <person name="DeSantis R."/>
            <person name="Doyle S."/>
            <person name="Francino P."/>
            <person name="Keys D.N."/>
            <person name="Haga S."/>
            <person name="Hayashi H."/>
            <person name="Hino K."/>
            <person name="Imai K.S."/>
            <person name="Inaba K."/>
            <person name="Kano S."/>
            <person name="Kobayashi K."/>
            <person name="Kobayashi M."/>
            <person name="Lee B.I."/>
            <person name="Makabe K.W."/>
            <person name="Manohar C."/>
            <person name="Matassi G."/>
            <person name="Medina M."/>
            <person name="Mochizuki Y."/>
            <person name="Mount S."/>
            <person name="Morishita T."/>
            <person name="Miura S."/>
            <person name="Nakayama A."/>
            <person name="Nishizaka S."/>
            <person name="Nomoto H."/>
            <person name="Ohta F."/>
            <person name="Oishi K."/>
            <person name="Rigoutsos I."/>
            <person name="Sano M."/>
            <person name="Sasaki A."/>
            <person name="Sasakura Y."/>
            <person name="Shoguchi E."/>
            <person name="Shin-i T."/>
            <person name="Spagnuolo A."/>
            <person name="Stainier D."/>
            <person name="Suzuki M.M."/>
            <person name="Tassy O."/>
            <person name="Takatori N."/>
            <person name="Tokuoka M."/>
            <person name="Yagi K."/>
            <person name="Yoshizaki F."/>
            <person name="Wada S."/>
            <person name="Zhang C."/>
            <person name="Hyatt P.D."/>
            <person name="Larimer F."/>
            <person name="Detter C."/>
            <person name="Doggett N."/>
            <person name="Glavina T."/>
            <person name="Hawkins T."/>
            <person name="Richardson P."/>
            <person name="Lucas S."/>
            <person name="Kohara Y."/>
            <person name="Levine M."/>
            <person name="Satoh N."/>
            <person name="Rokhsar D.S."/>
        </authorList>
    </citation>
    <scope>NUCLEOTIDE SEQUENCE [LARGE SCALE GENOMIC DNA]</scope>
</reference>
<dbReference type="Proteomes" id="UP000008144">
    <property type="component" value="Chromosome 1"/>
</dbReference>
<dbReference type="InParanoid" id="F6VD01"/>